<feature type="transmembrane region" description="Helical" evidence="7">
    <location>
        <begin position="32"/>
        <end position="54"/>
    </location>
</feature>
<organism evidence="10">
    <name type="scientific">uncultured Nocardioidaceae bacterium</name>
    <dbReference type="NCBI Taxonomy" id="253824"/>
    <lineage>
        <taxon>Bacteria</taxon>
        <taxon>Bacillati</taxon>
        <taxon>Actinomycetota</taxon>
        <taxon>Actinomycetes</taxon>
        <taxon>Propionibacteriales</taxon>
        <taxon>Nocardioidaceae</taxon>
        <taxon>environmental samples</taxon>
    </lineage>
</organism>
<evidence type="ECO:0000256" key="6">
    <source>
        <dbReference type="ARBA" id="ARBA00023136"/>
    </source>
</evidence>
<dbReference type="GO" id="GO:0055085">
    <property type="term" value="P:transmembrane transport"/>
    <property type="evidence" value="ECO:0007669"/>
    <property type="project" value="InterPro"/>
</dbReference>
<gene>
    <name evidence="10" type="ORF">AVDCRST_MAG34-668</name>
</gene>
<evidence type="ECO:0000256" key="2">
    <source>
        <dbReference type="ARBA" id="ARBA00022448"/>
    </source>
</evidence>
<dbReference type="Gene3D" id="1.10.3720.10">
    <property type="entry name" value="MetI-like"/>
    <property type="match status" value="1"/>
</dbReference>
<proteinExistence type="inferred from homology"/>
<feature type="transmembrane region" description="Helical" evidence="7">
    <location>
        <begin position="160"/>
        <end position="182"/>
    </location>
</feature>
<evidence type="ECO:0000313" key="10">
    <source>
        <dbReference type="EMBL" id="CAA9338656.1"/>
    </source>
</evidence>
<dbReference type="SUPFAM" id="SSF161098">
    <property type="entry name" value="MetI-like"/>
    <property type="match status" value="1"/>
</dbReference>
<dbReference type="Pfam" id="PF00528">
    <property type="entry name" value="BPD_transp_1"/>
    <property type="match status" value="1"/>
</dbReference>
<feature type="transmembrane region" description="Helical" evidence="7">
    <location>
        <begin position="96"/>
        <end position="120"/>
    </location>
</feature>
<feature type="transmembrane region" description="Helical" evidence="7">
    <location>
        <begin position="261"/>
        <end position="282"/>
    </location>
</feature>
<dbReference type="InterPro" id="IPR000515">
    <property type="entry name" value="MetI-like"/>
</dbReference>
<dbReference type="PANTHER" id="PTHR43744">
    <property type="entry name" value="ABC TRANSPORTER PERMEASE PROTEIN MG189-RELATED-RELATED"/>
    <property type="match status" value="1"/>
</dbReference>
<evidence type="ECO:0000256" key="1">
    <source>
        <dbReference type="ARBA" id="ARBA00004651"/>
    </source>
</evidence>
<accession>A0A6J4LNW1</accession>
<evidence type="ECO:0000256" key="3">
    <source>
        <dbReference type="ARBA" id="ARBA00022475"/>
    </source>
</evidence>
<evidence type="ECO:0000256" key="7">
    <source>
        <dbReference type="RuleBase" id="RU363032"/>
    </source>
</evidence>
<reference evidence="10" key="1">
    <citation type="submission" date="2020-02" db="EMBL/GenBank/DDBJ databases">
        <authorList>
            <person name="Meier V. D."/>
        </authorList>
    </citation>
    <scope>NUCLEOTIDE SEQUENCE</scope>
    <source>
        <strain evidence="10">AVDCRST_MAG34</strain>
    </source>
</reference>
<evidence type="ECO:0000256" key="5">
    <source>
        <dbReference type="ARBA" id="ARBA00022989"/>
    </source>
</evidence>
<protein>
    <recommendedName>
        <fullName evidence="9">ABC transmembrane type-1 domain-containing protein</fullName>
    </recommendedName>
</protein>
<dbReference type="PANTHER" id="PTHR43744:SF8">
    <property type="entry name" value="SN-GLYCEROL-3-PHOSPHATE TRANSPORT SYSTEM PERMEASE PROTEIN UGPE"/>
    <property type="match status" value="1"/>
</dbReference>
<name>A0A6J4LNW1_9ACTN</name>
<dbReference type="AlphaFoldDB" id="A0A6J4LNW1"/>
<feature type="compositionally biased region" description="Polar residues" evidence="8">
    <location>
        <begin position="1"/>
        <end position="10"/>
    </location>
</feature>
<keyword evidence="2 7" id="KW-0813">Transport</keyword>
<feature type="transmembrane region" description="Helical" evidence="7">
    <location>
        <begin position="127"/>
        <end position="148"/>
    </location>
</feature>
<feature type="domain" description="ABC transmembrane type-1" evidence="9">
    <location>
        <begin position="92"/>
        <end position="282"/>
    </location>
</feature>
<feature type="region of interest" description="Disordered" evidence="8">
    <location>
        <begin position="1"/>
        <end position="22"/>
    </location>
</feature>
<comment type="similarity">
    <text evidence="7">Belongs to the binding-protein-dependent transport system permease family.</text>
</comment>
<feature type="transmembrane region" description="Helical" evidence="7">
    <location>
        <begin position="203"/>
        <end position="228"/>
    </location>
</feature>
<dbReference type="InterPro" id="IPR035906">
    <property type="entry name" value="MetI-like_sf"/>
</dbReference>
<dbReference type="CDD" id="cd06261">
    <property type="entry name" value="TM_PBP2"/>
    <property type="match status" value="1"/>
</dbReference>
<dbReference type="EMBL" id="CADCUI010000015">
    <property type="protein sequence ID" value="CAA9338656.1"/>
    <property type="molecule type" value="Genomic_DNA"/>
</dbReference>
<comment type="subcellular location">
    <subcellularLocation>
        <location evidence="1 7">Cell membrane</location>
        <topology evidence="1 7">Multi-pass membrane protein</topology>
    </subcellularLocation>
</comment>
<evidence type="ECO:0000259" key="9">
    <source>
        <dbReference type="PROSITE" id="PS50928"/>
    </source>
</evidence>
<keyword evidence="4 7" id="KW-0812">Transmembrane</keyword>
<evidence type="ECO:0000256" key="4">
    <source>
        <dbReference type="ARBA" id="ARBA00022692"/>
    </source>
</evidence>
<keyword evidence="6 7" id="KW-0472">Membrane</keyword>
<evidence type="ECO:0000256" key="8">
    <source>
        <dbReference type="SAM" id="MobiDB-lite"/>
    </source>
</evidence>
<keyword evidence="3" id="KW-1003">Cell membrane</keyword>
<dbReference type="GO" id="GO:0005886">
    <property type="term" value="C:plasma membrane"/>
    <property type="evidence" value="ECO:0007669"/>
    <property type="project" value="UniProtKB-SubCell"/>
</dbReference>
<dbReference type="PROSITE" id="PS50928">
    <property type="entry name" value="ABC_TM1"/>
    <property type="match status" value="1"/>
</dbReference>
<keyword evidence="5 7" id="KW-1133">Transmembrane helix</keyword>
<sequence length="297" mass="33165">MTSETLSPPRSETGESTRRPSGRSLSTVAKAVLLYPVFIALSVIIIFPLLWMFYSSFKSNTDIFADVFALPKSLYLDNYKEVFQLAGLGSFFKSSVIVSLVSVLGLLALSTTAAYAFAFMEFRGKSLLFLLFLLGLMVPPQALIISGYGWMSVLGILDTYWALIFTYFGWSAFGILVLRNAFEGLPREISDSAKVDGAGHWARFWYIVLPLSRPSTATVAIFLFMWIWNDFLYPLVYLQSEERYTLPLGIMFLNGQYAPEWGLQMAGLTVATAVPLIVYYVLQKQFVRGIMAGALKG</sequence>